<reference evidence="1" key="1">
    <citation type="submission" date="2023-03" db="EMBL/GenBank/DDBJ databases">
        <title>Chromosome-level genomes of two armyworms, Mythimna separata and Mythimna loreyi, provide insights into the biosynthesis and reception of sex pheromones.</title>
        <authorList>
            <person name="Zhao H."/>
        </authorList>
    </citation>
    <scope>NUCLEOTIDE SEQUENCE</scope>
    <source>
        <strain evidence="1">BeijingLab</strain>
    </source>
</reference>
<evidence type="ECO:0000313" key="2">
    <source>
        <dbReference type="Proteomes" id="UP001231649"/>
    </source>
</evidence>
<gene>
    <name evidence="1" type="ORF">PYW08_001317</name>
</gene>
<name>A0ACC2R0L7_9NEOP</name>
<accession>A0ACC2R0L7</accession>
<dbReference type="Proteomes" id="UP001231649">
    <property type="component" value="Chromosome 10"/>
</dbReference>
<keyword evidence="2" id="KW-1185">Reference proteome</keyword>
<protein>
    <submittedName>
        <fullName evidence="1">Uncharacterized protein</fullName>
    </submittedName>
</protein>
<comment type="caution">
    <text evidence="1">The sequence shown here is derived from an EMBL/GenBank/DDBJ whole genome shotgun (WGS) entry which is preliminary data.</text>
</comment>
<proteinExistence type="predicted"/>
<organism evidence="1 2">
    <name type="scientific">Mythimna loreyi</name>
    <dbReference type="NCBI Taxonomy" id="667449"/>
    <lineage>
        <taxon>Eukaryota</taxon>
        <taxon>Metazoa</taxon>
        <taxon>Ecdysozoa</taxon>
        <taxon>Arthropoda</taxon>
        <taxon>Hexapoda</taxon>
        <taxon>Insecta</taxon>
        <taxon>Pterygota</taxon>
        <taxon>Neoptera</taxon>
        <taxon>Endopterygota</taxon>
        <taxon>Lepidoptera</taxon>
        <taxon>Glossata</taxon>
        <taxon>Ditrysia</taxon>
        <taxon>Noctuoidea</taxon>
        <taxon>Noctuidae</taxon>
        <taxon>Noctuinae</taxon>
        <taxon>Hadenini</taxon>
        <taxon>Mythimna</taxon>
    </lineage>
</organism>
<dbReference type="EMBL" id="CM056786">
    <property type="protein sequence ID" value="KAJ8729736.1"/>
    <property type="molecule type" value="Genomic_DNA"/>
</dbReference>
<sequence length="567" mass="63634">MATLENELKELKEQNNELAQKAQYWKMTAAQKEDEKLALMKEVNELRLKLTRLRNNGGFQARKLDAALQDASEKAISHLVNASAEIAKSMEIAKAYMRDRQELDAQSPRWSNIGGTPAEKSDRVHRVPPMMMGGQSLHPVVALNRVMLNTSNPRSTTRSPSQNRSLTERAVPMHMLQDVYIPLTRIDISDLPNNNIEMEVDDDLEANNAEESPVDFVQHRLGGNYMGDDDSLDSDGHISDGDEYDRSRLDPVSEEETIVNDTSIEVNSVSLRLQNGSREERWHRQDPPRDKQSQPPQDKQPTPPGGDGSFENPLEGPSWLLDDTPTTSAPSNSKVESPLAARAFSPTVRRRKRTSSPPPLATPRRDHYSPRPNSSRRNSTSGRVLKVVLAKMRLDSPSSSPAASCAKRACGVFDAPSPNGATDAGVIVSESRSRLESEIAEQSVRTTLRESLENQARANSLDRDTQNTNRRRFSREHDNSRRVANEHERRHNNLDGRDSHHHSRLQSQDMRESNQSSRHHSRLDSHDSRDSDSGSGGGGDSISEGRTRRARKAITYKEKPLNRKLRR</sequence>
<evidence type="ECO:0000313" key="1">
    <source>
        <dbReference type="EMBL" id="KAJ8729736.1"/>
    </source>
</evidence>